<dbReference type="Gene3D" id="1.10.287.110">
    <property type="entry name" value="DnaJ domain"/>
    <property type="match status" value="1"/>
</dbReference>
<organism evidence="9 10">
    <name type="scientific">Daphnia galeata</name>
    <dbReference type="NCBI Taxonomy" id="27404"/>
    <lineage>
        <taxon>Eukaryota</taxon>
        <taxon>Metazoa</taxon>
        <taxon>Ecdysozoa</taxon>
        <taxon>Arthropoda</taxon>
        <taxon>Crustacea</taxon>
        <taxon>Branchiopoda</taxon>
        <taxon>Diplostraca</taxon>
        <taxon>Cladocera</taxon>
        <taxon>Anomopoda</taxon>
        <taxon>Daphniidae</taxon>
        <taxon>Daphnia</taxon>
    </lineage>
</organism>
<comment type="subcellular location">
    <subcellularLocation>
        <location evidence="1">Endoplasmic reticulum lumen</location>
    </subcellularLocation>
</comment>
<keyword evidence="5" id="KW-0256">Endoplasmic reticulum</keyword>
<keyword evidence="3" id="KW-0677">Repeat</keyword>
<dbReference type="Pfam" id="PF14559">
    <property type="entry name" value="TPR_19"/>
    <property type="match status" value="1"/>
</dbReference>
<evidence type="ECO:0000256" key="3">
    <source>
        <dbReference type="ARBA" id="ARBA00022737"/>
    </source>
</evidence>
<protein>
    <recommendedName>
        <fullName evidence="8">J domain-containing protein</fullName>
    </recommendedName>
</protein>
<keyword evidence="4 6" id="KW-0802">TPR repeat</keyword>
<dbReference type="InterPro" id="IPR036869">
    <property type="entry name" value="J_dom_sf"/>
</dbReference>
<reference evidence="9" key="1">
    <citation type="submission" date="2021-11" db="EMBL/GenBank/DDBJ databases">
        <authorList>
            <person name="Schell T."/>
        </authorList>
    </citation>
    <scope>NUCLEOTIDE SEQUENCE</scope>
    <source>
        <strain evidence="9">M5</strain>
    </source>
</reference>
<name>A0A8J2SDC5_9CRUS</name>
<feature type="compositionally biased region" description="Low complexity" evidence="7">
    <location>
        <begin position="470"/>
        <end position="481"/>
    </location>
</feature>
<keyword evidence="10" id="KW-1185">Reference proteome</keyword>
<evidence type="ECO:0000256" key="4">
    <source>
        <dbReference type="ARBA" id="ARBA00022803"/>
    </source>
</evidence>
<dbReference type="OrthoDB" id="1726119at2759"/>
<gene>
    <name evidence="9" type="ORF">DGAL_LOCUS17331</name>
</gene>
<comment type="caution">
    <text evidence="9">The sequence shown here is derived from an EMBL/GenBank/DDBJ whole genome shotgun (WGS) entry which is preliminary data.</text>
</comment>
<feature type="repeat" description="TPR" evidence="6">
    <location>
        <begin position="222"/>
        <end position="255"/>
    </location>
</feature>
<dbReference type="EMBL" id="CAKKLH010000339">
    <property type="protein sequence ID" value="CAH0113435.1"/>
    <property type="molecule type" value="Genomic_DNA"/>
</dbReference>
<dbReference type="AlphaFoldDB" id="A0A8J2SDC5"/>
<dbReference type="PRINTS" id="PR00625">
    <property type="entry name" value="JDOMAIN"/>
</dbReference>
<dbReference type="Gene3D" id="1.25.40.10">
    <property type="entry name" value="Tetratricopeptide repeat domain"/>
    <property type="match status" value="1"/>
</dbReference>
<evidence type="ECO:0000259" key="8">
    <source>
        <dbReference type="PROSITE" id="PS50076"/>
    </source>
</evidence>
<dbReference type="GO" id="GO:0051787">
    <property type="term" value="F:misfolded protein binding"/>
    <property type="evidence" value="ECO:0007669"/>
    <property type="project" value="TreeGrafter"/>
</dbReference>
<accession>A0A8J2SDC5</accession>
<dbReference type="SUPFAM" id="SSF46565">
    <property type="entry name" value="Chaperone J-domain"/>
    <property type="match status" value="1"/>
</dbReference>
<feature type="repeat" description="TPR" evidence="6">
    <location>
        <begin position="74"/>
        <end position="107"/>
    </location>
</feature>
<feature type="region of interest" description="Disordered" evidence="7">
    <location>
        <begin position="450"/>
        <end position="481"/>
    </location>
</feature>
<dbReference type="GO" id="GO:0051087">
    <property type="term" value="F:protein-folding chaperone binding"/>
    <property type="evidence" value="ECO:0007669"/>
    <property type="project" value="TreeGrafter"/>
</dbReference>
<dbReference type="Pfam" id="PF13181">
    <property type="entry name" value="TPR_8"/>
    <property type="match status" value="1"/>
</dbReference>
<dbReference type="FunFam" id="1.25.40.10:FF:000224">
    <property type="entry name" value="DnaJ and TPR domain protein"/>
    <property type="match status" value="1"/>
</dbReference>
<evidence type="ECO:0000256" key="7">
    <source>
        <dbReference type="SAM" id="MobiDB-lite"/>
    </source>
</evidence>
<proteinExistence type="predicted"/>
<keyword evidence="2" id="KW-0732">Signal</keyword>
<evidence type="ECO:0000256" key="6">
    <source>
        <dbReference type="PROSITE-ProRule" id="PRU00339"/>
    </source>
</evidence>
<dbReference type="InterPro" id="IPR051727">
    <property type="entry name" value="DnaJ_C3_Co-chaperones"/>
</dbReference>
<evidence type="ECO:0000256" key="5">
    <source>
        <dbReference type="ARBA" id="ARBA00022824"/>
    </source>
</evidence>
<dbReference type="InterPro" id="IPR001623">
    <property type="entry name" value="DnaJ_domain"/>
</dbReference>
<dbReference type="Proteomes" id="UP000789390">
    <property type="component" value="Unassembled WGS sequence"/>
</dbReference>
<dbReference type="PANTHER" id="PTHR44140:SF2">
    <property type="entry name" value="LD25575P"/>
    <property type="match status" value="1"/>
</dbReference>
<dbReference type="SMART" id="SM00028">
    <property type="entry name" value="TPR"/>
    <property type="match status" value="7"/>
</dbReference>
<evidence type="ECO:0000313" key="10">
    <source>
        <dbReference type="Proteomes" id="UP000789390"/>
    </source>
</evidence>
<feature type="compositionally biased region" description="Basic and acidic residues" evidence="7">
    <location>
        <begin position="450"/>
        <end position="460"/>
    </location>
</feature>
<dbReference type="InterPro" id="IPR011990">
    <property type="entry name" value="TPR-like_helical_dom_sf"/>
</dbReference>
<dbReference type="CDD" id="cd06257">
    <property type="entry name" value="DnaJ"/>
    <property type="match status" value="1"/>
</dbReference>
<dbReference type="PROSITE" id="PS50076">
    <property type="entry name" value="DNAJ_2"/>
    <property type="match status" value="1"/>
</dbReference>
<evidence type="ECO:0000256" key="1">
    <source>
        <dbReference type="ARBA" id="ARBA00004319"/>
    </source>
</evidence>
<dbReference type="SMART" id="SM00271">
    <property type="entry name" value="DnaJ"/>
    <property type="match status" value="1"/>
</dbReference>
<evidence type="ECO:0000256" key="2">
    <source>
        <dbReference type="ARBA" id="ARBA00022729"/>
    </source>
</evidence>
<evidence type="ECO:0000313" key="9">
    <source>
        <dbReference type="EMBL" id="CAH0113435.1"/>
    </source>
</evidence>
<dbReference type="GO" id="GO:0034975">
    <property type="term" value="P:protein folding in endoplasmic reticulum"/>
    <property type="evidence" value="ECO:0007669"/>
    <property type="project" value="TreeGrafter"/>
</dbReference>
<feature type="domain" description="J" evidence="8">
    <location>
        <begin position="393"/>
        <end position="462"/>
    </location>
</feature>
<feature type="repeat" description="TPR" evidence="6">
    <location>
        <begin position="108"/>
        <end position="141"/>
    </location>
</feature>
<dbReference type="SUPFAM" id="SSF48452">
    <property type="entry name" value="TPR-like"/>
    <property type="match status" value="2"/>
</dbReference>
<dbReference type="PROSITE" id="PS50005">
    <property type="entry name" value="TPR"/>
    <property type="match status" value="4"/>
</dbReference>
<dbReference type="InterPro" id="IPR019734">
    <property type="entry name" value="TPR_rpt"/>
</dbReference>
<dbReference type="FunFam" id="1.10.287.110:FF:000015">
    <property type="entry name" value="dnaJ homolog subfamily C member 3"/>
    <property type="match status" value="1"/>
</dbReference>
<sequence length="496" mass="56780">MITLKMADWGPPSRQMYSILICFVSLGILEVYGNASPSEIEKHLELGKEMMAKGQLQDALTHFHAALEGDPSNYLTLYRRATVYLAQGRARAALEDLNHVLEIQPDFIQARAQKGNILMKLGRLNEAHIELEKVLKKEPTNSEANKNYLAIETLKKNYMQAQMFFSDKDYHHAIDILTQIIDICPWDIGLREMRSECYLAIGEASKAISDLKAATKLMSDNTGAFMKLSKLYYGLGEPEESLNQVRECLKLDPEHKECFPHYKKVKKVAKLVQDLQANANDNNYQGCIASAKKVLKVDPSVPELLFLAEDKLCHCYLHLDEHAESLEFCSSALARHAEPRILCDRAEDYIALDMLDEAQQDYAKALEIEESFNRAKEGMQKVQKLQKQAKKRDYYKILGVKKNANKREIVKAYRKQAQQWHPDNFQNDEESRKKAEKKFIDIAAAKEVLTDPEKRQKYDNGEDPLDPESQQGQGFNPFQQGGFHNFHGGQFKFHFN</sequence>
<dbReference type="GO" id="GO:0005788">
    <property type="term" value="C:endoplasmic reticulum lumen"/>
    <property type="evidence" value="ECO:0007669"/>
    <property type="project" value="UniProtKB-SubCell"/>
</dbReference>
<dbReference type="Pfam" id="PF00226">
    <property type="entry name" value="DnaJ"/>
    <property type="match status" value="1"/>
</dbReference>
<feature type="repeat" description="TPR" evidence="6">
    <location>
        <begin position="40"/>
        <end position="73"/>
    </location>
</feature>
<dbReference type="PANTHER" id="PTHR44140">
    <property type="entry name" value="LD25575P"/>
    <property type="match status" value="1"/>
</dbReference>